<keyword evidence="2" id="KW-0812">Transmembrane</keyword>
<evidence type="ECO:0000313" key="4">
    <source>
        <dbReference type="EMBL" id="KAK0324145.1"/>
    </source>
</evidence>
<feature type="region of interest" description="Disordered" evidence="1">
    <location>
        <begin position="151"/>
        <end position="181"/>
    </location>
</feature>
<dbReference type="Proteomes" id="UP001168146">
    <property type="component" value="Unassembled WGS sequence"/>
</dbReference>
<gene>
    <name evidence="4" type="ORF">LTR82_004581</name>
</gene>
<organism evidence="4 5">
    <name type="scientific">Friedmanniomyces endolithicus</name>
    <dbReference type="NCBI Taxonomy" id="329885"/>
    <lineage>
        <taxon>Eukaryota</taxon>
        <taxon>Fungi</taxon>
        <taxon>Dikarya</taxon>
        <taxon>Ascomycota</taxon>
        <taxon>Pezizomycotina</taxon>
        <taxon>Dothideomycetes</taxon>
        <taxon>Dothideomycetidae</taxon>
        <taxon>Mycosphaerellales</taxon>
        <taxon>Teratosphaeriaceae</taxon>
        <taxon>Friedmanniomyces</taxon>
    </lineage>
</organism>
<proteinExistence type="predicted"/>
<evidence type="ECO:0000313" key="5">
    <source>
        <dbReference type="Proteomes" id="UP001168146"/>
    </source>
</evidence>
<sequence>MRSLYTTLTTASVLLTTLHIGSAIAQNCYYPDGNLTKGPDAACSPGGGACCPYQWECLSNGLCYLPTANYYGRYTCTDATWQSSNCPQLCTEGNTAVGDEALLQCADGSWCCDGDRSFNCCTTANVNYFLLPQGTSYASITSVPSPTPVASPVSGNTAASTSGESYIPDTSKDGTNIQRSGHTYNTRRLKPAAKRLVRERLKYHTFYGIPVFLGLSSRTFTASTAVTTNTDGSFSTVVLYSTVSAVPVSSGQPSNGPSPSSSSTHMGLTIGLAVGIPVFLIACAIIASLLWKRRKRSKQSHASSHLSEYEPVTTDKYGHQVGHVAPNGRASEIDSYPVAMGRSKSGHKSELQGSMHSPALSNTSPKPPGYSPVSPNLNTVAEQPSELWGGYVPYRPPRAEFQDPERR</sequence>
<reference evidence="4" key="1">
    <citation type="submission" date="2021-12" db="EMBL/GenBank/DDBJ databases">
        <title>Black yeast isolated from Biological Soil Crust.</title>
        <authorList>
            <person name="Kurbessoian T."/>
        </authorList>
    </citation>
    <scope>NUCLEOTIDE SEQUENCE</scope>
    <source>
        <strain evidence="4">CCFEE 5208</strain>
    </source>
</reference>
<dbReference type="EMBL" id="JASUXU010000010">
    <property type="protein sequence ID" value="KAK0324145.1"/>
    <property type="molecule type" value="Genomic_DNA"/>
</dbReference>
<accession>A0AAN6FVI7</accession>
<comment type="caution">
    <text evidence="4">The sequence shown here is derived from an EMBL/GenBank/DDBJ whole genome shotgun (WGS) entry which is preliminary data.</text>
</comment>
<feature type="region of interest" description="Disordered" evidence="1">
    <location>
        <begin position="300"/>
        <end position="407"/>
    </location>
</feature>
<keyword evidence="2" id="KW-1133">Transmembrane helix</keyword>
<evidence type="ECO:0000256" key="2">
    <source>
        <dbReference type="SAM" id="Phobius"/>
    </source>
</evidence>
<protein>
    <recommendedName>
        <fullName evidence="6">Mid2 domain-containing protein</fullName>
    </recommendedName>
</protein>
<feature type="transmembrane region" description="Helical" evidence="2">
    <location>
        <begin position="266"/>
        <end position="291"/>
    </location>
</feature>
<feature type="signal peptide" evidence="3">
    <location>
        <begin position="1"/>
        <end position="25"/>
    </location>
</feature>
<keyword evidence="2" id="KW-0472">Membrane</keyword>
<evidence type="ECO:0000256" key="3">
    <source>
        <dbReference type="SAM" id="SignalP"/>
    </source>
</evidence>
<feature type="compositionally biased region" description="Polar residues" evidence="1">
    <location>
        <begin position="155"/>
        <end position="164"/>
    </location>
</feature>
<feature type="compositionally biased region" description="Basic and acidic residues" evidence="1">
    <location>
        <begin position="397"/>
        <end position="407"/>
    </location>
</feature>
<dbReference type="AlphaFoldDB" id="A0AAN6FVI7"/>
<feature type="compositionally biased region" description="Polar residues" evidence="1">
    <location>
        <begin position="373"/>
        <end position="382"/>
    </location>
</feature>
<evidence type="ECO:0000256" key="1">
    <source>
        <dbReference type="SAM" id="MobiDB-lite"/>
    </source>
</evidence>
<evidence type="ECO:0008006" key="6">
    <source>
        <dbReference type="Google" id="ProtNLM"/>
    </source>
</evidence>
<name>A0AAN6FVI7_9PEZI</name>
<feature type="compositionally biased region" description="Polar residues" evidence="1">
    <location>
        <begin position="351"/>
        <end position="364"/>
    </location>
</feature>
<feature type="chain" id="PRO_5042840830" description="Mid2 domain-containing protein" evidence="3">
    <location>
        <begin position="26"/>
        <end position="407"/>
    </location>
</feature>
<keyword evidence="3" id="KW-0732">Signal</keyword>